<name>A0A7C8NZV1_ORBOL</name>
<dbReference type="EMBL" id="WIQZ01000023">
    <property type="protein sequence ID" value="KAF3138249.1"/>
    <property type="molecule type" value="Genomic_DNA"/>
</dbReference>
<organism evidence="3 4">
    <name type="scientific">Orbilia oligospora</name>
    <name type="common">Nematode-trapping fungus</name>
    <name type="synonym">Arthrobotrys oligospora</name>
    <dbReference type="NCBI Taxonomy" id="2813651"/>
    <lineage>
        <taxon>Eukaryota</taxon>
        <taxon>Fungi</taxon>
        <taxon>Dikarya</taxon>
        <taxon>Ascomycota</taxon>
        <taxon>Pezizomycotina</taxon>
        <taxon>Orbiliomycetes</taxon>
        <taxon>Orbiliales</taxon>
        <taxon>Orbiliaceae</taxon>
        <taxon>Orbilia</taxon>
    </lineage>
</organism>
<feature type="domain" description="Nephrocystin 3-like N-terminal" evidence="2">
    <location>
        <begin position="16"/>
        <end position="94"/>
    </location>
</feature>
<dbReference type="Proteomes" id="UP000480548">
    <property type="component" value="Unassembled WGS sequence"/>
</dbReference>
<dbReference type="AlphaFoldDB" id="A0A7C8NZV1"/>
<proteinExistence type="predicted"/>
<dbReference type="PANTHER" id="PTHR10039">
    <property type="entry name" value="AMELOGENIN"/>
    <property type="match status" value="1"/>
</dbReference>
<reference evidence="3 4" key="1">
    <citation type="submission" date="2019-06" db="EMBL/GenBank/DDBJ databases">
        <authorList>
            <person name="Palmer J.M."/>
        </authorList>
    </citation>
    <scope>NUCLEOTIDE SEQUENCE [LARGE SCALE GENOMIC DNA]</scope>
    <source>
        <strain evidence="3 4">TWF703</strain>
    </source>
</reference>
<dbReference type="Pfam" id="PF24883">
    <property type="entry name" value="NPHP3_N"/>
    <property type="match status" value="1"/>
</dbReference>
<sequence length="909" mass="104981">MATLRPGQFLQLPIAEEFQRRIKSGNSKSPPTFEESKALISKIAGEQLYPSINIVIDALDECQDGPEGRCMLIKMLIELVRGSNCLVKIFLSSRPSEWDINLSLKDVPSYHIKLEDTSADVGFFIDSKMQEYENGGLFLPEIMSKEERERLKIEVSQKLKEKCQGMFLWAQLQIESICDCDNESQLRSYLFELPVGLRSTYKYILDRIKEKDKNALAVSTAFRWMIGSLRQLRPRETLGAVRERTNIAFSIKSFLDVCRNMLVFDEENQVFRFVHLSFLEFLQMEDGHFPGVSFQKQDCIESVTVNCFEFFESTDERCTHFDPPILTCSLYRFFYAQTTYKSLNTYDTSNYEDCTKCTSLNRTKWNRLEKPEPEHPPFLEFSFFVWTEWAIQLGRCTNKSPSFCDRVKNFLGTYISPSEAPNRLVEYSALLGEYLTSKDGASFAEEHGFELGSLNQIISTHLSEQQVSGVPTPLQPTAGYSIQTVIRHHSRFNINPFIVSRWALYTTILAYNKYFKVDIFTELFEALSNVDLYPAEGILKTDASKQKKQEILLSWLIYSRTDPGDDNRFGAEHYSLTRYLPTCPLYIFDLLTRLRVSRRDWIDIDWLRFWLDNGVDPNRVGTWGTLGHFITGVFLGDFGLQKGVSSARWGSELRISESEVDEDQSRAKECLVLLKSYNADLNLRHPITHETIFEYACRLYTSLPRTVELIKAFIEFAPLITITKYALICAIHLDKRHAAQERHEEFAGFGEQPPRRLSDLLSSELKHKNFVDTASRDELSLGSLEHALEILEKGLDPKDWDEFYDFYAKGVELPEDLPFEFWTRLISKTIPENLYTFKRTSDELDSLHPFHVSAGHLTEKYPFDQLVFMIRRRQAKIVLKYISCCTHDKEKIGMAASVFGSLEGIEQAL</sequence>
<accession>A0A7C8NZV1</accession>
<evidence type="ECO:0000313" key="3">
    <source>
        <dbReference type="EMBL" id="KAF3138249.1"/>
    </source>
</evidence>
<gene>
    <name evidence="3" type="ORF">TWF703_004778</name>
</gene>
<keyword evidence="1" id="KW-0677">Repeat</keyword>
<comment type="caution">
    <text evidence="3">The sequence shown here is derived from an EMBL/GenBank/DDBJ whole genome shotgun (WGS) entry which is preliminary data.</text>
</comment>
<evidence type="ECO:0000313" key="4">
    <source>
        <dbReference type="Proteomes" id="UP000480548"/>
    </source>
</evidence>
<evidence type="ECO:0000259" key="2">
    <source>
        <dbReference type="Pfam" id="PF24883"/>
    </source>
</evidence>
<protein>
    <recommendedName>
        <fullName evidence="2">Nephrocystin 3-like N-terminal domain-containing protein</fullName>
    </recommendedName>
</protein>
<evidence type="ECO:0000256" key="1">
    <source>
        <dbReference type="ARBA" id="ARBA00022737"/>
    </source>
</evidence>
<dbReference type="InterPro" id="IPR056884">
    <property type="entry name" value="NPHP3-like_N"/>
</dbReference>
<dbReference type="PANTHER" id="PTHR10039:SF15">
    <property type="entry name" value="NACHT DOMAIN-CONTAINING PROTEIN"/>
    <property type="match status" value="1"/>
</dbReference>